<dbReference type="GO" id="GO:0005829">
    <property type="term" value="C:cytosol"/>
    <property type="evidence" value="ECO:0007669"/>
    <property type="project" value="TreeGrafter"/>
</dbReference>
<comment type="function">
    <text evidence="8">Involved in the biosynthesis of the chorismate, which leads to the biosynthesis of aromatic amino acids. Catalyzes the reversible NADPH linked reduction of 3-dehydroshikimate (DHSA) to yield shikimate (SA).</text>
</comment>
<dbReference type="GO" id="GO:0009073">
    <property type="term" value="P:aromatic amino acid family biosynthetic process"/>
    <property type="evidence" value="ECO:0007669"/>
    <property type="project" value="UniProtKB-KW"/>
</dbReference>
<dbReference type="GO" id="GO:0008652">
    <property type="term" value="P:amino acid biosynthetic process"/>
    <property type="evidence" value="ECO:0007669"/>
    <property type="project" value="UniProtKB-KW"/>
</dbReference>
<evidence type="ECO:0000259" key="10">
    <source>
        <dbReference type="Pfam" id="PF08501"/>
    </source>
</evidence>
<evidence type="ECO:0000256" key="3">
    <source>
        <dbReference type="ARBA" id="ARBA00022605"/>
    </source>
</evidence>
<dbReference type="EMBL" id="DRTT01000161">
    <property type="protein sequence ID" value="HHF98991.1"/>
    <property type="molecule type" value="Genomic_DNA"/>
</dbReference>
<dbReference type="SUPFAM" id="SSF53223">
    <property type="entry name" value="Aminoacid dehydrogenase-like, N-terminal domain"/>
    <property type="match status" value="1"/>
</dbReference>
<feature type="binding site" evidence="8">
    <location>
        <position position="227"/>
    </location>
    <ligand>
        <name>NADP(+)</name>
        <dbReference type="ChEBI" id="CHEBI:58349"/>
    </ligand>
</feature>
<keyword evidence="5 8" id="KW-0560">Oxidoreductase</keyword>
<dbReference type="GO" id="GO:0009423">
    <property type="term" value="P:chorismate biosynthetic process"/>
    <property type="evidence" value="ECO:0007669"/>
    <property type="project" value="UniProtKB-UniRule"/>
</dbReference>
<feature type="binding site" evidence="8">
    <location>
        <position position="256"/>
    </location>
    <ligand>
        <name>shikimate</name>
        <dbReference type="ChEBI" id="CHEBI:36208"/>
    </ligand>
</feature>
<dbReference type="UniPathway" id="UPA00053">
    <property type="reaction ID" value="UER00087"/>
</dbReference>
<feature type="binding site" evidence="8">
    <location>
        <begin position="131"/>
        <end position="135"/>
    </location>
    <ligand>
        <name>NADP(+)</name>
        <dbReference type="ChEBI" id="CHEBI:58349"/>
    </ligand>
</feature>
<feature type="active site" description="Proton acceptor" evidence="8">
    <location>
        <position position="71"/>
    </location>
</feature>
<feature type="binding site" evidence="8">
    <location>
        <begin position="155"/>
        <end position="160"/>
    </location>
    <ligand>
        <name>NADP(+)</name>
        <dbReference type="ChEBI" id="CHEBI:58349"/>
    </ligand>
</feature>
<evidence type="ECO:0000259" key="11">
    <source>
        <dbReference type="Pfam" id="PF18317"/>
    </source>
</evidence>
<feature type="binding site" evidence="8">
    <location>
        <begin position="20"/>
        <end position="22"/>
    </location>
    <ligand>
        <name>shikimate</name>
        <dbReference type="ChEBI" id="CHEBI:36208"/>
    </ligand>
</feature>
<dbReference type="Pfam" id="PF08501">
    <property type="entry name" value="Shikimate_dh_N"/>
    <property type="match status" value="1"/>
</dbReference>
<comment type="catalytic activity">
    <reaction evidence="7 8">
        <text>shikimate + NADP(+) = 3-dehydroshikimate + NADPH + H(+)</text>
        <dbReference type="Rhea" id="RHEA:17737"/>
        <dbReference type="ChEBI" id="CHEBI:15378"/>
        <dbReference type="ChEBI" id="CHEBI:16630"/>
        <dbReference type="ChEBI" id="CHEBI:36208"/>
        <dbReference type="ChEBI" id="CHEBI:57783"/>
        <dbReference type="ChEBI" id="CHEBI:58349"/>
        <dbReference type="EC" id="1.1.1.25"/>
    </reaction>
</comment>
<dbReference type="Proteomes" id="UP000886070">
    <property type="component" value="Unassembled WGS sequence"/>
</dbReference>
<keyword evidence="4 8" id="KW-0521">NADP</keyword>
<keyword evidence="3 8" id="KW-0028">Amino-acid biosynthesis</keyword>
<dbReference type="InterPro" id="IPR022893">
    <property type="entry name" value="Shikimate_DH_fam"/>
</dbReference>
<gene>
    <name evidence="8 12" type="primary">aroE</name>
    <name evidence="12" type="ORF">ENL39_05860</name>
</gene>
<dbReference type="InterPro" id="IPR046346">
    <property type="entry name" value="Aminoacid_DH-like_N_sf"/>
</dbReference>
<evidence type="ECO:0000259" key="9">
    <source>
        <dbReference type="Pfam" id="PF01488"/>
    </source>
</evidence>
<feature type="binding site" evidence="8">
    <location>
        <position position="107"/>
    </location>
    <ligand>
        <name>shikimate</name>
        <dbReference type="ChEBI" id="CHEBI:36208"/>
    </ligand>
</feature>
<dbReference type="AlphaFoldDB" id="A0A7V5I0R9"/>
<protein>
    <recommendedName>
        <fullName evidence="2 8">Shikimate dehydrogenase (NADP(+))</fullName>
        <shortName evidence="8">SDH</shortName>
        <ecNumber evidence="2 8">1.1.1.25</ecNumber>
    </recommendedName>
</protein>
<dbReference type="EC" id="1.1.1.25" evidence="2 8"/>
<evidence type="ECO:0000256" key="7">
    <source>
        <dbReference type="ARBA" id="ARBA00049442"/>
    </source>
</evidence>
<evidence type="ECO:0000256" key="8">
    <source>
        <dbReference type="HAMAP-Rule" id="MF_00222"/>
    </source>
</evidence>
<dbReference type="GO" id="GO:0019632">
    <property type="term" value="P:shikimate metabolic process"/>
    <property type="evidence" value="ECO:0007669"/>
    <property type="project" value="InterPro"/>
</dbReference>
<name>A0A7V5I0R9_UNCAE</name>
<evidence type="ECO:0000313" key="12">
    <source>
        <dbReference type="EMBL" id="HHF98991.1"/>
    </source>
</evidence>
<feature type="binding site" evidence="8">
    <location>
        <position position="83"/>
    </location>
    <ligand>
        <name>NADP(+)</name>
        <dbReference type="ChEBI" id="CHEBI:58349"/>
    </ligand>
</feature>
<feature type="binding site" evidence="8">
    <location>
        <position position="92"/>
    </location>
    <ligand>
        <name>shikimate</name>
        <dbReference type="ChEBI" id="CHEBI:36208"/>
    </ligand>
</feature>
<dbReference type="Gene3D" id="3.40.50.10860">
    <property type="entry name" value="Leucine Dehydrogenase, chain A, domain 1"/>
    <property type="match status" value="1"/>
</dbReference>
<feature type="binding site" evidence="8">
    <location>
        <position position="67"/>
    </location>
    <ligand>
        <name>shikimate</name>
        <dbReference type="ChEBI" id="CHEBI:36208"/>
    </ligand>
</feature>
<comment type="caution">
    <text evidence="12">The sequence shown here is derived from an EMBL/GenBank/DDBJ whole genome shotgun (WGS) entry which is preliminary data.</text>
</comment>
<dbReference type="NCBIfam" id="TIGR00507">
    <property type="entry name" value="aroE"/>
    <property type="match status" value="1"/>
</dbReference>
<comment type="similarity">
    <text evidence="8">Belongs to the shikimate dehydrogenase family.</text>
</comment>
<evidence type="ECO:0000256" key="2">
    <source>
        <dbReference type="ARBA" id="ARBA00012962"/>
    </source>
</evidence>
<dbReference type="Gene3D" id="3.40.50.720">
    <property type="entry name" value="NAD(P)-binding Rossmann-like Domain"/>
    <property type="match status" value="1"/>
</dbReference>
<dbReference type="CDD" id="cd01065">
    <property type="entry name" value="NAD_bind_Shikimate_DH"/>
    <property type="match status" value="1"/>
</dbReference>
<dbReference type="SUPFAM" id="SSF51735">
    <property type="entry name" value="NAD(P)-binding Rossmann-fold domains"/>
    <property type="match status" value="1"/>
</dbReference>
<dbReference type="InterPro" id="IPR036291">
    <property type="entry name" value="NAD(P)-bd_dom_sf"/>
</dbReference>
<reference evidence="12" key="1">
    <citation type="journal article" date="2020" name="mSystems">
        <title>Genome- and Community-Level Interaction Insights into Carbon Utilization and Element Cycling Functions of Hydrothermarchaeota in Hydrothermal Sediment.</title>
        <authorList>
            <person name="Zhou Z."/>
            <person name="Liu Y."/>
            <person name="Xu W."/>
            <person name="Pan J."/>
            <person name="Luo Z.H."/>
            <person name="Li M."/>
        </authorList>
    </citation>
    <scope>NUCLEOTIDE SEQUENCE [LARGE SCALE GENOMIC DNA]</scope>
    <source>
        <strain evidence="12">HyVt-92</strain>
    </source>
</reference>
<keyword evidence="6 8" id="KW-0057">Aromatic amino acid biosynthesis</keyword>
<dbReference type="GO" id="GO:0050661">
    <property type="term" value="F:NADP binding"/>
    <property type="evidence" value="ECO:0007669"/>
    <property type="project" value="InterPro"/>
</dbReference>
<dbReference type="Pfam" id="PF18317">
    <property type="entry name" value="SDH_C"/>
    <property type="match status" value="1"/>
</dbReference>
<evidence type="ECO:0000256" key="1">
    <source>
        <dbReference type="ARBA" id="ARBA00004871"/>
    </source>
</evidence>
<dbReference type="InterPro" id="IPR006151">
    <property type="entry name" value="Shikm_DH/Glu-tRNA_Rdtase"/>
</dbReference>
<feature type="domain" description="SDH C-terminal" evidence="11">
    <location>
        <begin position="249"/>
        <end position="279"/>
    </location>
</feature>
<dbReference type="InterPro" id="IPR041121">
    <property type="entry name" value="SDH_C"/>
</dbReference>
<dbReference type="InterPro" id="IPR011342">
    <property type="entry name" value="Shikimate_DH"/>
</dbReference>
<accession>A0A7V5I0R9</accession>
<dbReference type="HAMAP" id="MF_00222">
    <property type="entry name" value="Shikimate_DH_AroE"/>
    <property type="match status" value="1"/>
</dbReference>
<comment type="pathway">
    <text evidence="1 8">Metabolic intermediate biosynthesis; chorismate biosynthesis; chorismate from D-erythrose 4-phosphate and phosphoenolpyruvate: step 4/7.</text>
</comment>
<feature type="domain" description="Quinate/shikimate 5-dehydrogenase/glutamyl-tRNA reductase" evidence="9">
    <location>
        <begin position="121"/>
        <end position="202"/>
    </location>
</feature>
<dbReference type="InterPro" id="IPR013708">
    <property type="entry name" value="Shikimate_DH-bd_N"/>
</dbReference>
<dbReference type="PANTHER" id="PTHR21089">
    <property type="entry name" value="SHIKIMATE DEHYDROGENASE"/>
    <property type="match status" value="1"/>
</dbReference>
<dbReference type="GO" id="GO:0004764">
    <property type="term" value="F:shikimate 3-dehydrogenase (NADP+) activity"/>
    <property type="evidence" value="ECO:0007669"/>
    <property type="project" value="UniProtKB-UniRule"/>
</dbReference>
<dbReference type="PANTHER" id="PTHR21089:SF1">
    <property type="entry name" value="BIFUNCTIONAL 3-DEHYDROQUINATE DEHYDRATASE_SHIKIMATE DEHYDROGENASE, CHLOROPLASTIC"/>
    <property type="match status" value="1"/>
</dbReference>
<organism evidence="12">
    <name type="scientific">Aerophobetes bacterium</name>
    <dbReference type="NCBI Taxonomy" id="2030807"/>
    <lineage>
        <taxon>Bacteria</taxon>
        <taxon>Candidatus Aerophobota</taxon>
    </lineage>
</organism>
<feature type="binding site" evidence="8">
    <location>
        <position position="229"/>
    </location>
    <ligand>
        <name>shikimate</name>
        <dbReference type="ChEBI" id="CHEBI:36208"/>
    </ligand>
</feature>
<comment type="subunit">
    <text evidence="8">Homodimer.</text>
</comment>
<evidence type="ECO:0000256" key="4">
    <source>
        <dbReference type="ARBA" id="ARBA00022857"/>
    </source>
</evidence>
<proteinExistence type="inferred from homology"/>
<sequence length="284" mass="31313">MKITGKTKIVGIFGFPVSHTLSPLIQNVAFQEAGLDFVYVPFQVKSSDLRKATEAIRVFDIVGVNVTIPHKEGIIDYLDEISEEVKLIGAVNTVVNKGGKLVGYNTDWMGFLESLREDGVSLKEKKAFLIGAGGAALSLGFALVKEGVKTLFLTNRTYSRAENLARKLKEIKGDETEIKVVEFEKKEKLASEGIDILINATSLGMKEKDPPLIDLTGFPPSLYVYDVIYNRETELLKEAKKLGMRCQGGLGMLIYQGASAFWLWTGKKAPIEKMKAVARDYLGV</sequence>
<evidence type="ECO:0000256" key="5">
    <source>
        <dbReference type="ARBA" id="ARBA00023002"/>
    </source>
</evidence>
<feature type="binding site" evidence="8">
    <location>
        <position position="249"/>
    </location>
    <ligand>
        <name>NADP(+)</name>
        <dbReference type="ChEBI" id="CHEBI:58349"/>
    </ligand>
</feature>
<dbReference type="Pfam" id="PF01488">
    <property type="entry name" value="Shikimate_DH"/>
    <property type="match status" value="1"/>
</dbReference>
<evidence type="ECO:0000256" key="6">
    <source>
        <dbReference type="ARBA" id="ARBA00023141"/>
    </source>
</evidence>
<feature type="domain" description="Shikimate dehydrogenase substrate binding N-terminal" evidence="10">
    <location>
        <begin position="12"/>
        <end position="94"/>
    </location>
</feature>